<organism evidence="2 3">
    <name type="scientific">Pristionchus entomophagus</name>
    <dbReference type="NCBI Taxonomy" id="358040"/>
    <lineage>
        <taxon>Eukaryota</taxon>
        <taxon>Metazoa</taxon>
        <taxon>Ecdysozoa</taxon>
        <taxon>Nematoda</taxon>
        <taxon>Chromadorea</taxon>
        <taxon>Rhabditida</taxon>
        <taxon>Rhabditina</taxon>
        <taxon>Diplogasteromorpha</taxon>
        <taxon>Diplogasteroidea</taxon>
        <taxon>Neodiplogasteridae</taxon>
        <taxon>Pristionchus</taxon>
    </lineage>
</organism>
<dbReference type="SUPFAM" id="SSF54695">
    <property type="entry name" value="POZ domain"/>
    <property type="match status" value="1"/>
</dbReference>
<dbReference type="Proteomes" id="UP001432027">
    <property type="component" value="Unassembled WGS sequence"/>
</dbReference>
<reference evidence="2" key="1">
    <citation type="submission" date="2023-10" db="EMBL/GenBank/DDBJ databases">
        <title>Genome assembly of Pristionchus species.</title>
        <authorList>
            <person name="Yoshida K."/>
            <person name="Sommer R.J."/>
        </authorList>
    </citation>
    <scope>NUCLEOTIDE SEQUENCE</scope>
    <source>
        <strain evidence="2">RS0144</strain>
    </source>
</reference>
<proteinExistence type="predicted"/>
<protein>
    <recommendedName>
        <fullName evidence="1">BTB domain-containing protein</fullName>
    </recommendedName>
</protein>
<dbReference type="Gene3D" id="3.30.710.10">
    <property type="entry name" value="Potassium Channel Kv1.1, Chain A"/>
    <property type="match status" value="1"/>
</dbReference>
<dbReference type="PANTHER" id="PTHR22744:SF14">
    <property type="entry name" value="BTB DOMAIN-CONTAINING PROTEIN-RELATED"/>
    <property type="match status" value="1"/>
</dbReference>
<name>A0AAV5SWG5_9BILA</name>
<feature type="non-terminal residue" evidence="2">
    <location>
        <position position="1"/>
    </location>
</feature>
<keyword evidence="3" id="KW-1185">Reference proteome</keyword>
<dbReference type="EMBL" id="BTSX01000003">
    <property type="protein sequence ID" value="GMS87259.1"/>
    <property type="molecule type" value="Genomic_DNA"/>
</dbReference>
<feature type="non-terminal residue" evidence="2">
    <location>
        <position position="116"/>
    </location>
</feature>
<sequence>QEISKLVPALGLLIDEGETKLMLDDVCYEEFIDFLSVVYPSRAPISDINFKSLLALAKKYSVQHLTDTIEERWLIGDHYFPPTEGLILVVRYGLKRYRDWAASERRSWDDKPNISV</sequence>
<dbReference type="InterPro" id="IPR000210">
    <property type="entry name" value="BTB/POZ_dom"/>
</dbReference>
<dbReference type="AlphaFoldDB" id="A0AAV5SWG5"/>
<comment type="caution">
    <text evidence="2">The sequence shown here is derived from an EMBL/GenBank/DDBJ whole genome shotgun (WGS) entry which is preliminary data.</text>
</comment>
<accession>A0AAV5SWG5</accession>
<dbReference type="PANTHER" id="PTHR22744">
    <property type="entry name" value="HELIX LOOP HELIX PROTEIN 21-RELATED"/>
    <property type="match status" value="1"/>
</dbReference>
<evidence type="ECO:0000313" key="3">
    <source>
        <dbReference type="Proteomes" id="UP001432027"/>
    </source>
</evidence>
<feature type="domain" description="BTB" evidence="1">
    <location>
        <begin position="19"/>
        <end position="71"/>
    </location>
</feature>
<evidence type="ECO:0000259" key="1">
    <source>
        <dbReference type="Pfam" id="PF00651"/>
    </source>
</evidence>
<dbReference type="InterPro" id="IPR011333">
    <property type="entry name" value="SKP1/BTB/POZ_sf"/>
</dbReference>
<gene>
    <name evidence="2" type="ORF">PENTCL1PPCAC_9434</name>
</gene>
<dbReference type="Pfam" id="PF00651">
    <property type="entry name" value="BTB"/>
    <property type="match status" value="1"/>
</dbReference>
<evidence type="ECO:0000313" key="2">
    <source>
        <dbReference type="EMBL" id="GMS87259.1"/>
    </source>
</evidence>